<dbReference type="GO" id="GO:0044781">
    <property type="term" value="P:bacterial-type flagellum organization"/>
    <property type="evidence" value="ECO:0007669"/>
    <property type="project" value="UniProtKB-UniRule"/>
</dbReference>
<dbReference type="NCBIfam" id="TIGR03506">
    <property type="entry name" value="FlgEFG_subfam"/>
    <property type="match status" value="1"/>
</dbReference>
<dbReference type="Pfam" id="PF03963">
    <property type="entry name" value="FlgD"/>
    <property type="match status" value="1"/>
</dbReference>
<evidence type="ECO:0000256" key="4">
    <source>
        <dbReference type="ARBA" id="ARBA00022795"/>
    </source>
</evidence>
<evidence type="ECO:0000256" key="2">
    <source>
        <dbReference type="ARBA" id="ARBA00009677"/>
    </source>
</evidence>
<dbReference type="PANTHER" id="PTHR30435:SF1">
    <property type="entry name" value="FLAGELLAR HOOK PROTEIN FLGE"/>
    <property type="match status" value="1"/>
</dbReference>
<comment type="subcellular location">
    <subcellularLocation>
        <location evidence="1">Bacterial flagellum basal body</location>
    </subcellularLocation>
</comment>
<keyword evidence="11" id="KW-0966">Cell projection</keyword>
<dbReference type="PANTHER" id="PTHR30435">
    <property type="entry name" value="FLAGELLAR PROTEIN"/>
    <property type="match status" value="1"/>
</dbReference>
<dbReference type="Gene3D" id="2.60.98.20">
    <property type="entry name" value="Flagellar hook protein FlgE"/>
    <property type="match status" value="1"/>
</dbReference>
<evidence type="ECO:0000256" key="5">
    <source>
        <dbReference type="ARBA" id="ARBA00023143"/>
    </source>
</evidence>
<keyword evidence="5" id="KW-0975">Bacterial flagellum</keyword>
<evidence type="ECO:0000256" key="1">
    <source>
        <dbReference type="ARBA" id="ARBA00004117"/>
    </source>
</evidence>
<dbReference type="GO" id="GO:0005829">
    <property type="term" value="C:cytosol"/>
    <property type="evidence" value="ECO:0007669"/>
    <property type="project" value="TreeGrafter"/>
</dbReference>
<feature type="domain" description="Flagellar hook protein FlgE/F/G-like D1" evidence="10">
    <location>
        <begin position="254"/>
        <end position="319"/>
    </location>
</feature>
<evidence type="ECO:0000259" key="10">
    <source>
        <dbReference type="Pfam" id="PF22692"/>
    </source>
</evidence>
<dbReference type="InterPro" id="IPR010930">
    <property type="entry name" value="Flg_bb/hook_C_dom"/>
</dbReference>
<dbReference type="SUPFAM" id="SSF117143">
    <property type="entry name" value="Flagellar hook protein flgE"/>
    <property type="match status" value="1"/>
</dbReference>
<keyword evidence="4 6" id="KW-1005">Bacterial flagellum biogenesis</keyword>
<gene>
    <name evidence="11" type="ORF">SAMN04489807_1830</name>
</gene>
<dbReference type="InterPro" id="IPR001444">
    <property type="entry name" value="Flag_bb_rod_N"/>
</dbReference>
<evidence type="ECO:0000256" key="7">
    <source>
        <dbReference type="SAM" id="MobiDB-lite"/>
    </source>
</evidence>
<dbReference type="RefSeq" id="WP_074731724.1">
    <property type="nucleotide sequence ID" value="NZ_FNSQ01000005.1"/>
</dbReference>
<dbReference type="InterPro" id="IPR053967">
    <property type="entry name" value="LlgE_F_G-like_D1"/>
</dbReference>
<dbReference type="OrthoDB" id="9804559at2"/>
<feature type="domain" description="Flagellar basal body rod protein N-terminal" evidence="8">
    <location>
        <begin position="164"/>
        <end position="194"/>
    </location>
</feature>
<evidence type="ECO:0000313" key="12">
    <source>
        <dbReference type="Proteomes" id="UP000183750"/>
    </source>
</evidence>
<evidence type="ECO:0000256" key="6">
    <source>
        <dbReference type="RuleBase" id="RU362076"/>
    </source>
</evidence>
<proteinExistence type="inferred from homology"/>
<reference evidence="12" key="1">
    <citation type="submission" date="2016-10" db="EMBL/GenBank/DDBJ databases">
        <authorList>
            <person name="Varghese N."/>
            <person name="Submissions S."/>
        </authorList>
    </citation>
    <scope>NUCLEOTIDE SEQUENCE [LARGE SCALE GENOMIC DNA]</scope>
    <source>
        <strain evidence="12">DSM 16089</strain>
    </source>
</reference>
<dbReference type="Pfam" id="PF00460">
    <property type="entry name" value="Flg_bb_rod"/>
    <property type="match status" value="1"/>
</dbReference>
<evidence type="ECO:0000313" key="11">
    <source>
        <dbReference type="EMBL" id="SEB71408.1"/>
    </source>
</evidence>
<feature type="region of interest" description="Disordered" evidence="7">
    <location>
        <begin position="1"/>
        <end position="20"/>
    </location>
</feature>
<evidence type="ECO:0000256" key="3">
    <source>
        <dbReference type="ARBA" id="ARBA00010577"/>
    </source>
</evidence>
<feature type="compositionally biased region" description="Polar residues" evidence="7">
    <location>
        <begin position="8"/>
        <end position="19"/>
    </location>
</feature>
<dbReference type="InterPro" id="IPR037058">
    <property type="entry name" value="Falgellar_hook_FlgE_sf"/>
</dbReference>
<accession>A0A1H4LLG9</accession>
<dbReference type="Pfam" id="PF22692">
    <property type="entry name" value="LlgE_F_G_D1"/>
    <property type="match status" value="1"/>
</dbReference>
<protein>
    <recommendedName>
        <fullName evidence="6">Basal-body rod modification protein FlgD</fullName>
    </recommendedName>
</protein>
<comment type="similarity">
    <text evidence="2">Belongs to the flagella basal body rod proteins family.</text>
</comment>
<dbReference type="Pfam" id="PF06429">
    <property type="entry name" value="Flg_bbr_C"/>
    <property type="match status" value="1"/>
</dbReference>
<dbReference type="AlphaFoldDB" id="A0A1H4LLG9"/>
<dbReference type="GO" id="GO:0009425">
    <property type="term" value="C:bacterial-type flagellum basal body"/>
    <property type="evidence" value="ECO:0007669"/>
    <property type="project" value="UniProtKB-SubCell"/>
</dbReference>
<name>A0A1H4LLG9_9MICO</name>
<keyword evidence="12" id="KW-1185">Reference proteome</keyword>
<dbReference type="InterPro" id="IPR037925">
    <property type="entry name" value="FlgE/F/G-like"/>
</dbReference>
<dbReference type="Proteomes" id="UP000183750">
    <property type="component" value="Unassembled WGS sequence"/>
</dbReference>
<sequence length="547" mass="56017">MTVDAVSAPSSIYTGSTSDPAARKQVLDGEVFLKLLVTQLTHQDPSSPMDTNEMISQTTQLAMMEQLTTLADNGAEAFALNMRQAASALIGQEASYKDADGKTVSGVVTKVSFDGPIPQVTIGQKTIALDAITGLASPTTPRFPRPQPDPRSTQEERIPMLRSLYSGISGLRSHQTMLDVTGNNIANVNTAGFKGSSVLFQDSLSQLIGNPGIPDDEVGGRNPAQVGLGVQVAGVRTNFAQGSAQATGRGGDLMISGDGFFAVRSGGETLYTRAGGFSFDPTGKMVTADGAVVQGWSAQNGVVNTGQATGNIVLPLDAVSPAKATTTATVTGNLPSTAATGDELVRDVTVYDAQGTPSTLSLTFTKTATGWNVTEPVSGATGALAFTDGKQAGAGLTLTAGTVSVDLGSVTGYANMSTVAVSEQNGSAAGSLKSYSITGDGSIVGTFSNGATQTLGKIAMATFANPEGLEKAGGTAYRVSVNSGAARMGEPGQAGFGNLVSGALEMSNVDLSQEFTNLIVAQRGFQANARIITTSDEVLQELTQLKR</sequence>
<keyword evidence="11" id="KW-0969">Cilium</keyword>
<organism evidence="11 12">
    <name type="scientific">Microbacterium hydrocarbonoxydans</name>
    <dbReference type="NCBI Taxonomy" id="273678"/>
    <lineage>
        <taxon>Bacteria</taxon>
        <taxon>Bacillati</taxon>
        <taxon>Actinomycetota</taxon>
        <taxon>Actinomycetes</taxon>
        <taxon>Micrococcales</taxon>
        <taxon>Microbacteriaceae</taxon>
        <taxon>Microbacterium</taxon>
    </lineage>
</organism>
<dbReference type="EMBL" id="FNSQ01000005">
    <property type="protein sequence ID" value="SEB71408.1"/>
    <property type="molecule type" value="Genomic_DNA"/>
</dbReference>
<dbReference type="GO" id="GO:0071978">
    <property type="term" value="P:bacterial-type flagellum-dependent swarming motility"/>
    <property type="evidence" value="ECO:0007669"/>
    <property type="project" value="TreeGrafter"/>
</dbReference>
<comment type="function">
    <text evidence="6">Required for flagellar hook formation. May act as a scaffolding protein.</text>
</comment>
<dbReference type="GO" id="GO:0009424">
    <property type="term" value="C:bacterial-type flagellum hook"/>
    <property type="evidence" value="ECO:0007669"/>
    <property type="project" value="TreeGrafter"/>
</dbReference>
<keyword evidence="11" id="KW-0282">Flagellum</keyword>
<comment type="similarity">
    <text evidence="3 6">Belongs to the FlgD family.</text>
</comment>
<evidence type="ECO:0000259" key="9">
    <source>
        <dbReference type="Pfam" id="PF06429"/>
    </source>
</evidence>
<evidence type="ECO:0000259" key="8">
    <source>
        <dbReference type="Pfam" id="PF00460"/>
    </source>
</evidence>
<dbReference type="InterPro" id="IPR005648">
    <property type="entry name" value="FlgD"/>
</dbReference>
<feature type="domain" description="Flagellar basal-body/hook protein C-terminal" evidence="9">
    <location>
        <begin position="501"/>
        <end position="545"/>
    </location>
</feature>
<dbReference type="InterPro" id="IPR020013">
    <property type="entry name" value="Flagellar_FlgE/F/G"/>
</dbReference>